<evidence type="ECO:0000256" key="5">
    <source>
        <dbReference type="ARBA" id="ARBA00023040"/>
    </source>
</evidence>
<dbReference type="PRINTS" id="PR00237">
    <property type="entry name" value="GPCRRHODOPSN"/>
</dbReference>
<dbReference type="GO" id="GO:0004930">
    <property type="term" value="F:G protein-coupled receptor activity"/>
    <property type="evidence" value="ECO:0007669"/>
    <property type="project" value="UniProtKB-KW"/>
</dbReference>
<dbReference type="InterPro" id="IPR000276">
    <property type="entry name" value="GPCR_Rhodpsn"/>
</dbReference>
<comment type="subcellular location">
    <subcellularLocation>
        <location evidence="1">Cell membrane</location>
        <topology evidence="1">Multi-pass membrane protein</topology>
    </subcellularLocation>
</comment>
<keyword evidence="8" id="KW-0807">Transducer</keyword>
<sequence length="380" mass="44003">MGCLESEYRREEIMVYQFRGYVTPVLVLLGIVGNVLVLATFIVLQNKQKSRFNVHIMWIATFETLDLIFDALLDDFLGRGIHWISDCVIHIKLDTLSSWSCKLMSYSTLLTSFSSNTLLVLFTFDRFLTTYNPIRFRGDFFVGRLSYFLSVVIICLCVLLSPQLVHADVVTDGKTLDQSCMYPNPLHWGVQFILWLMNCGAYIIPTCLIIILNALIIGKFKSNQRNRHRMGVTVNQTQNELPRIVGHLILTSVFLLLTLPLVIVIILRQRADRGNYVTKYPVFEKQLKDLSKLFSSFESINRASLFPICLMFLPNFQQRADRGNYVTKYPVFEKQLKDLSKLFSSFESINRASLFPICLMFLPNFQQVWTRLLYHPRDSI</sequence>
<feature type="transmembrane region" description="Helical" evidence="9">
    <location>
        <begin position="20"/>
        <end position="44"/>
    </location>
</feature>
<evidence type="ECO:0000256" key="7">
    <source>
        <dbReference type="ARBA" id="ARBA00023170"/>
    </source>
</evidence>
<dbReference type="GO" id="GO:0043005">
    <property type="term" value="C:neuron projection"/>
    <property type="evidence" value="ECO:0007669"/>
    <property type="project" value="TreeGrafter"/>
</dbReference>
<dbReference type="InterPro" id="IPR017452">
    <property type="entry name" value="GPCR_Rhodpsn_7TM"/>
</dbReference>
<keyword evidence="2" id="KW-1003">Cell membrane</keyword>
<evidence type="ECO:0000256" key="4">
    <source>
        <dbReference type="ARBA" id="ARBA00022989"/>
    </source>
</evidence>
<evidence type="ECO:0000256" key="3">
    <source>
        <dbReference type="ARBA" id="ARBA00022692"/>
    </source>
</evidence>
<dbReference type="SUPFAM" id="SSF81321">
    <property type="entry name" value="Family A G protein-coupled receptor-like"/>
    <property type="match status" value="1"/>
</dbReference>
<dbReference type="Proteomes" id="UP000054324">
    <property type="component" value="Unassembled WGS sequence"/>
</dbReference>
<reference evidence="11 12" key="1">
    <citation type="submission" date="2013-11" db="EMBL/GenBank/DDBJ databases">
        <title>Opisthorchis viverrini - life in the bile duct.</title>
        <authorList>
            <person name="Young N.D."/>
            <person name="Nagarajan N."/>
            <person name="Lin S.J."/>
            <person name="Korhonen P.K."/>
            <person name="Jex A.R."/>
            <person name="Hall R.S."/>
            <person name="Safavi-Hemami H."/>
            <person name="Kaewkong W."/>
            <person name="Bertrand D."/>
            <person name="Gao S."/>
            <person name="Seet Q."/>
            <person name="Wongkham S."/>
            <person name="Teh B.T."/>
            <person name="Wongkham C."/>
            <person name="Intapan P.M."/>
            <person name="Maleewong W."/>
            <person name="Yang X."/>
            <person name="Hu M."/>
            <person name="Wang Z."/>
            <person name="Hofmann A."/>
            <person name="Sternberg P.W."/>
            <person name="Tan P."/>
            <person name="Wang J."/>
            <person name="Gasser R.B."/>
        </authorList>
    </citation>
    <scope>NUCLEOTIDE SEQUENCE [LARGE SCALE GENOMIC DNA]</scope>
</reference>
<keyword evidence="12" id="KW-1185">Reference proteome</keyword>
<dbReference type="PANTHER" id="PTHR24229">
    <property type="entry name" value="NEUROPEPTIDES RECEPTOR"/>
    <property type="match status" value="1"/>
</dbReference>
<keyword evidence="4 9" id="KW-1133">Transmembrane helix</keyword>
<dbReference type="EMBL" id="KL596635">
    <property type="protein sequence ID" value="KER32353.1"/>
    <property type="molecule type" value="Genomic_DNA"/>
</dbReference>
<dbReference type="Gene3D" id="1.20.1070.10">
    <property type="entry name" value="Rhodopsin 7-helix transmembrane proteins"/>
    <property type="match status" value="1"/>
</dbReference>
<dbReference type="Pfam" id="PF00001">
    <property type="entry name" value="7tm_1"/>
    <property type="match status" value="1"/>
</dbReference>
<dbReference type="GO" id="GO:0042923">
    <property type="term" value="F:neuropeptide binding"/>
    <property type="evidence" value="ECO:0007669"/>
    <property type="project" value="TreeGrafter"/>
</dbReference>
<dbReference type="RefSeq" id="XP_009163901.1">
    <property type="nucleotide sequence ID" value="XM_009165637.1"/>
</dbReference>
<keyword evidence="3 9" id="KW-0812">Transmembrane</keyword>
<evidence type="ECO:0000256" key="6">
    <source>
        <dbReference type="ARBA" id="ARBA00023136"/>
    </source>
</evidence>
<feature type="domain" description="G-protein coupled receptors family 1 profile" evidence="10">
    <location>
        <begin position="33"/>
        <end position="306"/>
    </location>
</feature>
<evidence type="ECO:0000256" key="8">
    <source>
        <dbReference type="ARBA" id="ARBA00023224"/>
    </source>
</evidence>
<proteinExistence type="predicted"/>
<feature type="transmembrane region" description="Helical" evidence="9">
    <location>
        <begin position="103"/>
        <end position="124"/>
    </location>
</feature>
<keyword evidence="7" id="KW-0675">Receptor</keyword>
<gene>
    <name evidence="11" type="ORF">T265_01578</name>
</gene>
<dbReference type="AlphaFoldDB" id="A0A074ZY26"/>
<keyword evidence="5" id="KW-0297">G-protein coupled receptor</keyword>
<feature type="transmembrane region" description="Helical" evidence="9">
    <location>
        <begin position="192"/>
        <end position="217"/>
    </location>
</feature>
<accession>A0A074ZY26</accession>
<evidence type="ECO:0000256" key="1">
    <source>
        <dbReference type="ARBA" id="ARBA00004651"/>
    </source>
</evidence>
<dbReference type="GO" id="GO:0005886">
    <property type="term" value="C:plasma membrane"/>
    <property type="evidence" value="ECO:0007669"/>
    <property type="project" value="UniProtKB-SubCell"/>
</dbReference>
<evidence type="ECO:0000313" key="11">
    <source>
        <dbReference type="EMBL" id="KER32353.1"/>
    </source>
</evidence>
<dbReference type="PROSITE" id="PS50262">
    <property type="entry name" value="G_PROTEIN_RECEP_F1_2"/>
    <property type="match status" value="1"/>
</dbReference>
<dbReference type="GO" id="GO:0007218">
    <property type="term" value="P:neuropeptide signaling pathway"/>
    <property type="evidence" value="ECO:0007669"/>
    <property type="project" value="TreeGrafter"/>
</dbReference>
<evidence type="ECO:0000313" key="12">
    <source>
        <dbReference type="Proteomes" id="UP000054324"/>
    </source>
</evidence>
<organism evidence="11 12">
    <name type="scientific">Opisthorchis viverrini</name>
    <name type="common">Southeast Asian liver fluke</name>
    <dbReference type="NCBI Taxonomy" id="6198"/>
    <lineage>
        <taxon>Eukaryota</taxon>
        <taxon>Metazoa</taxon>
        <taxon>Spiralia</taxon>
        <taxon>Lophotrochozoa</taxon>
        <taxon>Platyhelminthes</taxon>
        <taxon>Trematoda</taxon>
        <taxon>Digenea</taxon>
        <taxon>Opisthorchiida</taxon>
        <taxon>Opisthorchiata</taxon>
        <taxon>Opisthorchiidae</taxon>
        <taxon>Opisthorchis</taxon>
    </lineage>
</organism>
<dbReference type="KEGG" id="ovi:T265_01578"/>
<evidence type="ECO:0000256" key="9">
    <source>
        <dbReference type="SAM" id="Phobius"/>
    </source>
</evidence>
<keyword evidence="6 9" id="KW-0472">Membrane</keyword>
<evidence type="ECO:0000256" key="2">
    <source>
        <dbReference type="ARBA" id="ARBA00022475"/>
    </source>
</evidence>
<name>A0A074ZY26_OPIVI</name>
<dbReference type="CTD" id="20315766"/>
<dbReference type="PANTHER" id="PTHR24229:SF40">
    <property type="entry name" value="ALLATOSTATIN C RECEPTOR 1-RELATED"/>
    <property type="match status" value="1"/>
</dbReference>
<feature type="transmembrane region" description="Helical" evidence="9">
    <location>
        <begin position="244"/>
        <end position="267"/>
    </location>
</feature>
<evidence type="ECO:0000259" key="10">
    <source>
        <dbReference type="PROSITE" id="PS50262"/>
    </source>
</evidence>
<feature type="transmembrane region" description="Helical" evidence="9">
    <location>
        <begin position="145"/>
        <end position="165"/>
    </location>
</feature>
<protein>
    <recommendedName>
        <fullName evidence="10">G-protein coupled receptors family 1 profile domain-containing protein</fullName>
    </recommendedName>
</protein>
<dbReference type="GeneID" id="20315766"/>
<dbReference type="OrthoDB" id="9990906at2759"/>